<comment type="catalytic activity">
    <reaction evidence="5 8">
        <text>S-formylglutathione + H2O = formate + glutathione + H(+)</text>
        <dbReference type="Rhea" id="RHEA:14961"/>
        <dbReference type="ChEBI" id="CHEBI:15377"/>
        <dbReference type="ChEBI" id="CHEBI:15378"/>
        <dbReference type="ChEBI" id="CHEBI:15740"/>
        <dbReference type="ChEBI" id="CHEBI:57688"/>
        <dbReference type="ChEBI" id="CHEBI:57925"/>
        <dbReference type="EC" id="3.1.2.12"/>
    </reaction>
</comment>
<evidence type="ECO:0000256" key="3">
    <source>
        <dbReference type="ARBA" id="ARBA00022487"/>
    </source>
</evidence>
<dbReference type="Gene3D" id="3.40.50.1820">
    <property type="entry name" value="alpha/beta hydrolase"/>
    <property type="match status" value="1"/>
</dbReference>
<name>A0A285PB99_9HYPH</name>
<evidence type="ECO:0000256" key="5">
    <source>
        <dbReference type="ARBA" id="ARBA00047590"/>
    </source>
</evidence>
<dbReference type="PANTHER" id="PTHR10061">
    <property type="entry name" value="S-FORMYLGLUTATHIONE HYDROLASE"/>
    <property type="match status" value="1"/>
</dbReference>
<dbReference type="NCBIfam" id="TIGR02821">
    <property type="entry name" value="fghA_ester_D"/>
    <property type="match status" value="1"/>
</dbReference>
<evidence type="ECO:0000313" key="10">
    <source>
        <dbReference type="Proteomes" id="UP000219439"/>
    </source>
</evidence>
<evidence type="ECO:0000256" key="2">
    <source>
        <dbReference type="ARBA" id="ARBA00012479"/>
    </source>
</evidence>
<comment type="function">
    <text evidence="8">Serine hydrolase involved in the detoxification of formaldehyde.</text>
</comment>
<dbReference type="InterPro" id="IPR000801">
    <property type="entry name" value="Esterase-like"/>
</dbReference>
<proteinExistence type="inferred from homology"/>
<feature type="active site" description="Charge relay system" evidence="7">
    <location>
        <position position="256"/>
    </location>
</feature>
<accession>A0A285PB99</accession>
<gene>
    <name evidence="9" type="ORF">SAMN06265368_2079</name>
</gene>
<protein>
    <recommendedName>
        <fullName evidence="2 6">S-formylglutathione hydrolase</fullName>
        <ecNumber evidence="2 6">3.1.2.12</ecNumber>
    </recommendedName>
</protein>
<dbReference type="GO" id="GO:0046294">
    <property type="term" value="P:formaldehyde catabolic process"/>
    <property type="evidence" value="ECO:0007669"/>
    <property type="project" value="InterPro"/>
</dbReference>
<organism evidence="9 10">
    <name type="scientific">Cohaesibacter gelatinilyticus</name>
    <dbReference type="NCBI Taxonomy" id="372072"/>
    <lineage>
        <taxon>Bacteria</taxon>
        <taxon>Pseudomonadati</taxon>
        <taxon>Pseudomonadota</taxon>
        <taxon>Alphaproteobacteria</taxon>
        <taxon>Hyphomicrobiales</taxon>
        <taxon>Cohaesibacteraceae</taxon>
    </lineage>
</organism>
<evidence type="ECO:0000256" key="4">
    <source>
        <dbReference type="ARBA" id="ARBA00022801"/>
    </source>
</evidence>
<evidence type="ECO:0000256" key="1">
    <source>
        <dbReference type="ARBA" id="ARBA00005622"/>
    </source>
</evidence>
<dbReference type="GO" id="GO:0052689">
    <property type="term" value="F:carboxylic ester hydrolase activity"/>
    <property type="evidence" value="ECO:0007669"/>
    <property type="project" value="UniProtKB-KW"/>
</dbReference>
<dbReference type="EC" id="3.1.2.12" evidence="2 6"/>
<evidence type="ECO:0000256" key="7">
    <source>
        <dbReference type="PIRSR" id="PIRSR614186-1"/>
    </source>
</evidence>
<evidence type="ECO:0000313" key="9">
    <source>
        <dbReference type="EMBL" id="SNZ19002.1"/>
    </source>
</evidence>
<dbReference type="Proteomes" id="UP000219439">
    <property type="component" value="Unassembled WGS sequence"/>
</dbReference>
<keyword evidence="10" id="KW-1185">Reference proteome</keyword>
<dbReference type="EMBL" id="OBEL01000002">
    <property type="protein sequence ID" value="SNZ19002.1"/>
    <property type="molecule type" value="Genomic_DNA"/>
</dbReference>
<dbReference type="InterPro" id="IPR029058">
    <property type="entry name" value="AB_hydrolase_fold"/>
</dbReference>
<dbReference type="Pfam" id="PF00756">
    <property type="entry name" value="Esterase"/>
    <property type="match status" value="1"/>
</dbReference>
<evidence type="ECO:0000256" key="6">
    <source>
        <dbReference type="NCBIfam" id="TIGR02821"/>
    </source>
</evidence>
<keyword evidence="4 8" id="KW-0378">Hydrolase</keyword>
<reference evidence="9 10" key="1">
    <citation type="submission" date="2017-09" db="EMBL/GenBank/DDBJ databases">
        <authorList>
            <person name="Ehlers B."/>
            <person name="Leendertz F.H."/>
        </authorList>
    </citation>
    <scope>NUCLEOTIDE SEQUENCE [LARGE SCALE GENOMIC DNA]</scope>
    <source>
        <strain evidence="9 10">DSM 18289</strain>
    </source>
</reference>
<dbReference type="FunFam" id="3.40.50.1820:FF:000002">
    <property type="entry name" value="S-formylglutathione hydrolase"/>
    <property type="match status" value="1"/>
</dbReference>
<dbReference type="AlphaFoldDB" id="A0A285PB99"/>
<dbReference type="SUPFAM" id="SSF53474">
    <property type="entry name" value="alpha/beta-Hydrolases"/>
    <property type="match status" value="1"/>
</dbReference>
<dbReference type="GO" id="GO:0005829">
    <property type="term" value="C:cytosol"/>
    <property type="evidence" value="ECO:0007669"/>
    <property type="project" value="TreeGrafter"/>
</dbReference>
<comment type="similarity">
    <text evidence="1 8">Belongs to the esterase D family.</text>
</comment>
<dbReference type="PANTHER" id="PTHR10061:SF0">
    <property type="entry name" value="S-FORMYLGLUTATHIONE HYDROLASE"/>
    <property type="match status" value="1"/>
</dbReference>
<keyword evidence="3 8" id="KW-0719">Serine esterase</keyword>
<feature type="active site" description="Charge relay system" evidence="7">
    <location>
        <position position="147"/>
    </location>
</feature>
<dbReference type="InterPro" id="IPR014186">
    <property type="entry name" value="S-formylglutathione_hydrol"/>
</dbReference>
<feature type="active site" description="Charge relay system" evidence="7">
    <location>
        <position position="223"/>
    </location>
</feature>
<sequence>MELISKVKSFGGEQRVYRHASKSTGTDMDFAVFLPREALDGYACSSLIYLSGLTCTWENVMTKGFPQQHAAEHGMIFVAPDTSPRGEAVANDEAYDLGQGAGFYLNATQNPWKSNFQMESYIAEELPELLIDSLPLDEDAIGLTGHSMGGHGALTLAMKNPDLFQSVSAFAPIVNPMDCPWGQKAFKNYLGDDEATYAAYDACALVASEGWEKDILIDQGMADNFLEEQLKPWAFDAACRKAGIDLTLRLQGGYDHSYYFISTFLADHVAWHAARLD</sequence>
<dbReference type="GO" id="GO:0018738">
    <property type="term" value="F:S-formylglutathione hydrolase activity"/>
    <property type="evidence" value="ECO:0007669"/>
    <property type="project" value="UniProtKB-UniRule"/>
</dbReference>
<dbReference type="RefSeq" id="WP_097153390.1">
    <property type="nucleotide sequence ID" value="NZ_OBEL01000002.1"/>
</dbReference>
<evidence type="ECO:0000256" key="8">
    <source>
        <dbReference type="RuleBase" id="RU363068"/>
    </source>
</evidence>
<dbReference type="OrthoDB" id="9782200at2"/>